<feature type="signal peptide" evidence="4">
    <location>
        <begin position="1"/>
        <end position="18"/>
    </location>
</feature>
<evidence type="ECO:0000256" key="3">
    <source>
        <dbReference type="ARBA" id="ARBA00023295"/>
    </source>
</evidence>
<dbReference type="Proteomes" id="UP000041254">
    <property type="component" value="Unassembled WGS sequence"/>
</dbReference>
<evidence type="ECO:0000256" key="2">
    <source>
        <dbReference type="ARBA" id="ARBA00022801"/>
    </source>
</evidence>
<dbReference type="AlphaFoldDB" id="A0A0G4FLH5"/>
<proteinExistence type="predicted"/>
<keyword evidence="7" id="KW-1185">Reference proteome</keyword>
<dbReference type="PROSITE" id="PS51762">
    <property type="entry name" value="GH16_2"/>
    <property type="match status" value="1"/>
</dbReference>
<evidence type="ECO:0000259" key="5">
    <source>
        <dbReference type="PROSITE" id="PS51762"/>
    </source>
</evidence>
<feature type="chain" id="PRO_5005189444" description="GH16 domain-containing protein" evidence="4">
    <location>
        <begin position="19"/>
        <end position="447"/>
    </location>
</feature>
<feature type="domain" description="GH16" evidence="5">
    <location>
        <begin position="31"/>
        <end position="264"/>
    </location>
</feature>
<keyword evidence="1 4" id="KW-0732">Signal</keyword>
<sequence length="447" mass="50270">MEAYLFFLLPLSVSSAVGYSVGEEDLWPRWYDYQLLFRDSQDPSACSCPGAGGSCYGECGRKFDAAEVATVEAFQYGRFEACFFPNVRDNGTLATFFLYKNDSDKVSGATWQEIDFEIHGRGGHTHAPIQTNMITGSMGRRRNPEMFHAAPGYARDTDAQIEAIKKGFHHFAVEWTPEYVAWFFDEQRIRHEVRCGPKKKKKKKGCRPSLPQLNETMNVRMSVWPLSPAIPWAKDWAGILDEEHTKLPITVYYDYVKVYNYDSISKGFVLKWADDFTSFNTSRWEKSTHTWGGNYAHMRPDKAVIVRGHDSKSSYLSLSIAPAGEDITVPAPQQTGPGCVNSEIAHLSTDVYTGVCDGTKRVVWQQGVRYEGGYVAFVPIEVFADDDAVLQCAATCDEVPACRVFSVHNANTRTYCSGFIIPERQVKDETANGGVVCMDEEKDEDRL</sequence>
<dbReference type="InParanoid" id="A0A0G4FLH5"/>
<keyword evidence="3" id="KW-0326">Glycosidase</keyword>
<protein>
    <recommendedName>
        <fullName evidence="5">GH16 domain-containing protein</fullName>
    </recommendedName>
</protein>
<dbReference type="Gene3D" id="2.60.120.200">
    <property type="match status" value="1"/>
</dbReference>
<evidence type="ECO:0000313" key="6">
    <source>
        <dbReference type="EMBL" id="CEM14773.1"/>
    </source>
</evidence>
<dbReference type="PhylomeDB" id="A0A0G4FLH5"/>
<dbReference type="SUPFAM" id="SSF49899">
    <property type="entry name" value="Concanavalin A-like lectins/glucanases"/>
    <property type="match status" value="1"/>
</dbReference>
<dbReference type="EMBL" id="CDMY01000458">
    <property type="protein sequence ID" value="CEM14773.1"/>
    <property type="molecule type" value="Genomic_DNA"/>
</dbReference>
<dbReference type="InterPro" id="IPR050546">
    <property type="entry name" value="Glycosyl_Hydrlase_16"/>
</dbReference>
<name>A0A0G4FLH5_VITBC</name>
<evidence type="ECO:0000313" key="7">
    <source>
        <dbReference type="Proteomes" id="UP000041254"/>
    </source>
</evidence>
<gene>
    <name evidence="6" type="ORF">Vbra_373</name>
</gene>
<keyword evidence="2" id="KW-0378">Hydrolase</keyword>
<evidence type="ECO:0000256" key="4">
    <source>
        <dbReference type="SAM" id="SignalP"/>
    </source>
</evidence>
<accession>A0A0G4FLH5</accession>
<dbReference type="InterPro" id="IPR013320">
    <property type="entry name" value="ConA-like_dom_sf"/>
</dbReference>
<dbReference type="GO" id="GO:0004553">
    <property type="term" value="F:hydrolase activity, hydrolyzing O-glycosyl compounds"/>
    <property type="evidence" value="ECO:0007669"/>
    <property type="project" value="InterPro"/>
</dbReference>
<organism evidence="6 7">
    <name type="scientific">Vitrella brassicaformis (strain CCMP3155)</name>
    <dbReference type="NCBI Taxonomy" id="1169540"/>
    <lineage>
        <taxon>Eukaryota</taxon>
        <taxon>Sar</taxon>
        <taxon>Alveolata</taxon>
        <taxon>Colpodellida</taxon>
        <taxon>Vitrellaceae</taxon>
        <taxon>Vitrella</taxon>
    </lineage>
</organism>
<dbReference type="InterPro" id="IPR000757">
    <property type="entry name" value="Beta-glucanase-like"/>
</dbReference>
<evidence type="ECO:0000256" key="1">
    <source>
        <dbReference type="ARBA" id="ARBA00022729"/>
    </source>
</evidence>
<dbReference type="VEuPathDB" id="CryptoDB:Vbra_373"/>
<dbReference type="OrthoDB" id="419959at2759"/>
<dbReference type="Pfam" id="PF00722">
    <property type="entry name" value="Glyco_hydro_16"/>
    <property type="match status" value="1"/>
</dbReference>
<dbReference type="PANTHER" id="PTHR10963">
    <property type="entry name" value="GLYCOSYL HYDROLASE-RELATED"/>
    <property type="match status" value="1"/>
</dbReference>
<dbReference type="GO" id="GO:0005975">
    <property type="term" value="P:carbohydrate metabolic process"/>
    <property type="evidence" value="ECO:0007669"/>
    <property type="project" value="InterPro"/>
</dbReference>
<reference evidence="6 7" key="1">
    <citation type="submission" date="2014-11" db="EMBL/GenBank/DDBJ databases">
        <authorList>
            <person name="Zhu J."/>
            <person name="Qi W."/>
            <person name="Song R."/>
        </authorList>
    </citation>
    <scope>NUCLEOTIDE SEQUENCE [LARGE SCALE GENOMIC DNA]</scope>
</reference>
<dbReference type="PANTHER" id="PTHR10963:SF22">
    <property type="entry name" value="GLYCOSIDASE CRH2-RELATED"/>
    <property type="match status" value="1"/>
</dbReference>